<dbReference type="InterPro" id="IPR005821">
    <property type="entry name" value="Ion_trans_dom"/>
</dbReference>
<keyword evidence="3" id="KW-0109">Calcium transport</keyword>
<keyword evidence="4" id="KW-0107">Calcium channel</keyword>
<evidence type="ECO:0000256" key="1">
    <source>
        <dbReference type="ARBA" id="ARBA00004141"/>
    </source>
</evidence>
<evidence type="ECO:0000256" key="6">
    <source>
        <dbReference type="ARBA" id="ARBA00022837"/>
    </source>
</evidence>
<reference evidence="15" key="1">
    <citation type="submission" date="2017-02" db="UniProtKB">
        <authorList>
            <consortium name="WormBaseParasite"/>
        </authorList>
    </citation>
    <scope>IDENTIFICATION</scope>
</reference>
<dbReference type="SUPFAM" id="SSF81324">
    <property type="entry name" value="Voltage-gated potassium channels"/>
    <property type="match status" value="1"/>
</dbReference>
<dbReference type="STRING" id="6216.A0A0R3SW89"/>
<evidence type="ECO:0000256" key="9">
    <source>
        <dbReference type="ARBA" id="ARBA00023065"/>
    </source>
</evidence>
<evidence type="ECO:0000256" key="7">
    <source>
        <dbReference type="ARBA" id="ARBA00022882"/>
    </source>
</evidence>
<dbReference type="Pfam" id="PF00520">
    <property type="entry name" value="Ion_trans"/>
    <property type="match status" value="1"/>
</dbReference>
<keyword evidence="8 13" id="KW-1133">Transmembrane helix</keyword>
<dbReference type="PANTHER" id="PTHR45628:SF7">
    <property type="entry name" value="VOLTAGE-DEPENDENT CALCIUM CHANNEL TYPE A SUBUNIT ALPHA-1"/>
    <property type="match status" value="1"/>
</dbReference>
<evidence type="ECO:0000256" key="13">
    <source>
        <dbReference type="SAM" id="Phobius"/>
    </source>
</evidence>
<keyword evidence="6" id="KW-0106">Calcium</keyword>
<evidence type="ECO:0000256" key="2">
    <source>
        <dbReference type="ARBA" id="ARBA00022448"/>
    </source>
</evidence>
<evidence type="ECO:0000256" key="12">
    <source>
        <dbReference type="ARBA" id="ARBA00023303"/>
    </source>
</evidence>
<dbReference type="GO" id="GO:0045202">
    <property type="term" value="C:synapse"/>
    <property type="evidence" value="ECO:0007669"/>
    <property type="project" value="GOC"/>
</dbReference>
<dbReference type="WBParaSite" id="HDID_0000992001-mRNA-1">
    <property type="protein sequence ID" value="HDID_0000992001-mRNA-1"/>
    <property type="gene ID" value="HDID_0000992001"/>
</dbReference>
<keyword evidence="5 13" id="KW-0812">Transmembrane</keyword>
<feature type="domain" description="Ion transport" evidence="14">
    <location>
        <begin position="27"/>
        <end position="102"/>
    </location>
</feature>
<name>A0A0R3SW89_HYMDI</name>
<feature type="transmembrane region" description="Helical" evidence="13">
    <location>
        <begin position="105"/>
        <end position="124"/>
    </location>
</feature>
<evidence type="ECO:0000256" key="5">
    <source>
        <dbReference type="ARBA" id="ARBA00022692"/>
    </source>
</evidence>
<keyword evidence="7" id="KW-0851">Voltage-gated channel</keyword>
<dbReference type="GO" id="GO:0098703">
    <property type="term" value="P:calcium ion import across plasma membrane"/>
    <property type="evidence" value="ECO:0007669"/>
    <property type="project" value="TreeGrafter"/>
</dbReference>
<evidence type="ECO:0000259" key="14">
    <source>
        <dbReference type="Pfam" id="PF00520"/>
    </source>
</evidence>
<dbReference type="PANTHER" id="PTHR45628">
    <property type="entry name" value="VOLTAGE-DEPENDENT CALCIUM CHANNEL TYPE A SUBUNIT ALPHA-1"/>
    <property type="match status" value="1"/>
</dbReference>
<dbReference type="GO" id="GO:0005891">
    <property type="term" value="C:voltage-gated calcium channel complex"/>
    <property type="evidence" value="ECO:0007669"/>
    <property type="project" value="TreeGrafter"/>
</dbReference>
<dbReference type="Gene3D" id="1.20.120.350">
    <property type="entry name" value="Voltage-gated potassium channels. Chain C"/>
    <property type="match status" value="1"/>
</dbReference>
<evidence type="ECO:0000256" key="4">
    <source>
        <dbReference type="ARBA" id="ARBA00022673"/>
    </source>
</evidence>
<organism evidence="15">
    <name type="scientific">Hymenolepis diminuta</name>
    <name type="common">Rat tapeworm</name>
    <dbReference type="NCBI Taxonomy" id="6216"/>
    <lineage>
        <taxon>Eukaryota</taxon>
        <taxon>Metazoa</taxon>
        <taxon>Spiralia</taxon>
        <taxon>Lophotrochozoa</taxon>
        <taxon>Platyhelminthes</taxon>
        <taxon>Cestoda</taxon>
        <taxon>Eucestoda</taxon>
        <taxon>Cyclophyllidea</taxon>
        <taxon>Hymenolepididae</taxon>
        <taxon>Hymenolepis</taxon>
    </lineage>
</organism>
<evidence type="ECO:0000256" key="3">
    <source>
        <dbReference type="ARBA" id="ARBA00022568"/>
    </source>
</evidence>
<keyword evidence="9" id="KW-0406">Ion transport</keyword>
<keyword evidence="12" id="KW-0407">Ion channel</keyword>
<keyword evidence="11" id="KW-0325">Glycoprotein</keyword>
<keyword evidence="10 13" id="KW-0472">Membrane</keyword>
<accession>A0A0R3SW89</accession>
<evidence type="ECO:0000256" key="10">
    <source>
        <dbReference type="ARBA" id="ARBA00023136"/>
    </source>
</evidence>
<dbReference type="AlphaFoldDB" id="A0A0R3SW89"/>
<evidence type="ECO:0000313" key="15">
    <source>
        <dbReference type="WBParaSite" id="HDID_0000992001-mRNA-1"/>
    </source>
</evidence>
<dbReference type="InterPro" id="IPR050599">
    <property type="entry name" value="VDCC_alpha-1_subunit"/>
</dbReference>
<evidence type="ECO:0000256" key="11">
    <source>
        <dbReference type="ARBA" id="ARBA00023180"/>
    </source>
</evidence>
<dbReference type="InterPro" id="IPR027359">
    <property type="entry name" value="Volt_channel_dom_sf"/>
</dbReference>
<sequence length="127" mass="14883">LISIVIVHSFTFCHRYAVRRLAKSQLAYWSVIVLVFLNTICVTIEHYGQPVWLTTFLYYAEYVFLGLFMTEMLLKMYGLGFRLYFQSAFNIFDCVVSILSEKLDIVYHSLTTSFLLLFYLLMAISTL</sequence>
<dbReference type="GO" id="GO:0007268">
    <property type="term" value="P:chemical synaptic transmission"/>
    <property type="evidence" value="ECO:0007669"/>
    <property type="project" value="TreeGrafter"/>
</dbReference>
<proteinExistence type="predicted"/>
<keyword evidence="2" id="KW-0813">Transport</keyword>
<comment type="subcellular location">
    <subcellularLocation>
        <location evidence="1">Membrane</location>
        <topology evidence="1">Multi-pass membrane protein</topology>
    </subcellularLocation>
</comment>
<feature type="transmembrane region" description="Helical" evidence="13">
    <location>
        <begin position="26"/>
        <end position="45"/>
    </location>
</feature>
<evidence type="ECO:0000256" key="8">
    <source>
        <dbReference type="ARBA" id="ARBA00022989"/>
    </source>
</evidence>
<protein>
    <submittedName>
        <fullName evidence="15">Ion_trans domain-containing protein</fullName>
    </submittedName>
</protein>
<dbReference type="GO" id="GO:0008331">
    <property type="term" value="F:high voltage-gated calcium channel activity"/>
    <property type="evidence" value="ECO:0007669"/>
    <property type="project" value="TreeGrafter"/>
</dbReference>